<feature type="compositionally biased region" description="Polar residues" evidence="1">
    <location>
        <begin position="18"/>
        <end position="48"/>
    </location>
</feature>
<evidence type="ECO:0008006" key="4">
    <source>
        <dbReference type="Google" id="ProtNLM"/>
    </source>
</evidence>
<organism evidence="2 3">
    <name type="scientific">Trichoderma longibrachiatum ATCC 18648</name>
    <dbReference type="NCBI Taxonomy" id="983965"/>
    <lineage>
        <taxon>Eukaryota</taxon>
        <taxon>Fungi</taxon>
        <taxon>Dikarya</taxon>
        <taxon>Ascomycota</taxon>
        <taxon>Pezizomycotina</taxon>
        <taxon>Sordariomycetes</taxon>
        <taxon>Hypocreomycetidae</taxon>
        <taxon>Hypocreales</taxon>
        <taxon>Hypocreaceae</taxon>
        <taxon>Trichoderma</taxon>
    </lineage>
</organism>
<evidence type="ECO:0000313" key="3">
    <source>
        <dbReference type="Proteomes" id="UP000240760"/>
    </source>
</evidence>
<name>A0A2T4CE36_TRILO</name>
<proteinExistence type="predicted"/>
<feature type="compositionally biased region" description="Low complexity" evidence="1">
    <location>
        <begin position="49"/>
        <end position="71"/>
    </location>
</feature>
<accession>A0A2T4CE36</accession>
<dbReference type="EMBL" id="KZ679128">
    <property type="protein sequence ID" value="PTB79805.1"/>
    <property type="molecule type" value="Genomic_DNA"/>
</dbReference>
<keyword evidence="3" id="KW-1185">Reference proteome</keyword>
<sequence length="196" mass="21174">MALSPVVTTTASSSAPSNQTLNNPQILRTVSSPLKNLASGSGQTSTNGTPKPALAPSATAPPTSSSATTTTNQPLAPTLDLAEQMNEEEKRKYVKGKKLGEGTYAIVFLGHLRSSPSTRVHELERVAQPAKRITAREMLQHRWWHSEPKPTRKDDLPRKDSGAGEDRMGLEGRRPGVVADEDRGAKVARKLDFGQR</sequence>
<protein>
    <recommendedName>
        <fullName evidence="4">Protein kinase domain-containing protein</fullName>
    </recommendedName>
</protein>
<feature type="compositionally biased region" description="Low complexity" evidence="1">
    <location>
        <begin position="1"/>
        <end position="17"/>
    </location>
</feature>
<dbReference type="OrthoDB" id="1732493at2759"/>
<feature type="region of interest" description="Disordered" evidence="1">
    <location>
        <begin position="145"/>
        <end position="196"/>
    </location>
</feature>
<dbReference type="Proteomes" id="UP000240760">
    <property type="component" value="Unassembled WGS sequence"/>
</dbReference>
<dbReference type="STRING" id="983965.A0A2T4CE36"/>
<reference evidence="2 3" key="1">
    <citation type="submission" date="2016-07" db="EMBL/GenBank/DDBJ databases">
        <title>Multiple horizontal gene transfer events from other fungi enriched the ability of initially mycotrophic Trichoderma (Ascomycota) to feed on dead plant biomass.</title>
        <authorList>
            <consortium name="DOE Joint Genome Institute"/>
            <person name="Aerts A."/>
            <person name="Atanasova L."/>
            <person name="Chenthamara K."/>
            <person name="Zhang J."/>
            <person name="Grujic M."/>
            <person name="Henrissat B."/>
            <person name="Kuo A."/>
            <person name="Salamov A."/>
            <person name="Lipzen A."/>
            <person name="Labutti K."/>
            <person name="Barry K."/>
            <person name="Miao Y."/>
            <person name="Rahimi M.J."/>
            <person name="Shen Q."/>
            <person name="Grigoriev I.V."/>
            <person name="Kubicek C.P."/>
            <person name="Druzhinina I.S."/>
        </authorList>
    </citation>
    <scope>NUCLEOTIDE SEQUENCE [LARGE SCALE GENOMIC DNA]</scope>
    <source>
        <strain evidence="2 3">ATCC 18648</strain>
    </source>
</reference>
<evidence type="ECO:0000256" key="1">
    <source>
        <dbReference type="SAM" id="MobiDB-lite"/>
    </source>
</evidence>
<feature type="region of interest" description="Disordered" evidence="1">
    <location>
        <begin position="1"/>
        <end position="77"/>
    </location>
</feature>
<dbReference type="AlphaFoldDB" id="A0A2T4CE36"/>
<gene>
    <name evidence="2" type="ORF">M440DRAFT_1453566</name>
</gene>
<evidence type="ECO:0000313" key="2">
    <source>
        <dbReference type="EMBL" id="PTB79805.1"/>
    </source>
</evidence>